<sequence>MSLHLVGVVWRSSWRLGSRRLPTPSHFSAPLRLLRPAQIVILESTKASRQVDAIQGPGIASPRSDAIPCKAPSNPDVILALTIPRPEWVCAPPGSPDAPMYPDAGYQATVAARNGAGYLHRNFRSLNPPRFSGSPDPDEV</sequence>
<dbReference type="Proteomes" id="UP000652761">
    <property type="component" value="Unassembled WGS sequence"/>
</dbReference>
<comment type="caution">
    <text evidence="1">The sequence shown here is derived from an EMBL/GenBank/DDBJ whole genome shotgun (WGS) entry which is preliminary data.</text>
</comment>
<name>A0A843VCV0_COLES</name>
<reference evidence="1" key="1">
    <citation type="submission" date="2017-07" db="EMBL/GenBank/DDBJ databases">
        <title>Taro Niue Genome Assembly and Annotation.</title>
        <authorList>
            <person name="Atibalentja N."/>
            <person name="Keating K."/>
            <person name="Fields C.J."/>
        </authorList>
    </citation>
    <scope>NUCLEOTIDE SEQUENCE</scope>
    <source>
        <strain evidence="1">Niue_2</strain>
        <tissue evidence="1">Leaf</tissue>
    </source>
</reference>
<protein>
    <submittedName>
        <fullName evidence="1">Uncharacterized protein</fullName>
    </submittedName>
</protein>
<gene>
    <name evidence="1" type="ORF">Taro_029042</name>
</gene>
<proteinExistence type="predicted"/>
<dbReference type="OrthoDB" id="1306017at2759"/>
<dbReference type="AlphaFoldDB" id="A0A843VCV0"/>
<keyword evidence="2" id="KW-1185">Reference proteome</keyword>
<organism evidence="1 2">
    <name type="scientific">Colocasia esculenta</name>
    <name type="common">Wild taro</name>
    <name type="synonym">Arum esculentum</name>
    <dbReference type="NCBI Taxonomy" id="4460"/>
    <lineage>
        <taxon>Eukaryota</taxon>
        <taxon>Viridiplantae</taxon>
        <taxon>Streptophyta</taxon>
        <taxon>Embryophyta</taxon>
        <taxon>Tracheophyta</taxon>
        <taxon>Spermatophyta</taxon>
        <taxon>Magnoliopsida</taxon>
        <taxon>Liliopsida</taxon>
        <taxon>Araceae</taxon>
        <taxon>Aroideae</taxon>
        <taxon>Colocasieae</taxon>
        <taxon>Colocasia</taxon>
    </lineage>
</organism>
<evidence type="ECO:0000313" key="1">
    <source>
        <dbReference type="EMBL" id="MQL96372.1"/>
    </source>
</evidence>
<dbReference type="EMBL" id="NMUH01001910">
    <property type="protein sequence ID" value="MQL96372.1"/>
    <property type="molecule type" value="Genomic_DNA"/>
</dbReference>
<evidence type="ECO:0000313" key="2">
    <source>
        <dbReference type="Proteomes" id="UP000652761"/>
    </source>
</evidence>
<accession>A0A843VCV0</accession>